<name>A0A8I6XPI6_HORVV</name>
<evidence type="ECO:0000256" key="2">
    <source>
        <dbReference type="SAM" id="Phobius"/>
    </source>
</evidence>
<comment type="similarity">
    <text evidence="1">Belongs to the multi antimicrobial extrusion (MATE) (TC 2.A.66.1) family.</text>
</comment>
<accession>A0A8I6XPI6</accession>
<evidence type="ECO:0000313" key="4">
    <source>
        <dbReference type="Proteomes" id="UP000011116"/>
    </source>
</evidence>
<reference evidence="3" key="2">
    <citation type="submission" date="2020-10" db="EMBL/GenBank/DDBJ databases">
        <authorList>
            <person name="Scholz U."/>
            <person name="Mascher M."/>
            <person name="Fiebig A."/>
        </authorList>
    </citation>
    <scope>NUCLEOTIDE SEQUENCE [LARGE SCALE GENOMIC DNA]</scope>
    <source>
        <strain evidence="3">cv. Morex</strain>
    </source>
</reference>
<dbReference type="Pfam" id="PF01554">
    <property type="entry name" value="MatE"/>
    <property type="match status" value="1"/>
</dbReference>
<dbReference type="Gramene" id="HORVU.MOREX.r3.3HG0228100.1">
    <property type="protein sequence ID" value="HORVU.MOREX.r3.3HG0228100.1"/>
    <property type="gene ID" value="HORVU.MOREX.r3.3HG0228100"/>
</dbReference>
<feature type="transmembrane region" description="Helical" evidence="2">
    <location>
        <begin position="88"/>
        <end position="111"/>
    </location>
</feature>
<dbReference type="GO" id="GO:0042910">
    <property type="term" value="F:xenobiotic transmembrane transporter activity"/>
    <property type="evidence" value="ECO:0007669"/>
    <property type="project" value="InterPro"/>
</dbReference>
<dbReference type="InterPro" id="IPR002528">
    <property type="entry name" value="MATE_fam"/>
</dbReference>
<keyword evidence="4" id="KW-1185">Reference proteome</keyword>
<dbReference type="OMA" id="ENCKQRI"/>
<reference evidence="4" key="1">
    <citation type="journal article" date="2012" name="Nature">
        <title>A physical, genetic and functional sequence assembly of the barley genome.</title>
        <authorList>
            <consortium name="The International Barley Genome Sequencing Consortium"/>
            <person name="Mayer K.F."/>
            <person name="Waugh R."/>
            <person name="Brown J.W."/>
            <person name="Schulman A."/>
            <person name="Langridge P."/>
            <person name="Platzer M."/>
            <person name="Fincher G.B."/>
            <person name="Muehlbauer G.J."/>
            <person name="Sato K."/>
            <person name="Close T.J."/>
            <person name="Wise R.P."/>
            <person name="Stein N."/>
        </authorList>
    </citation>
    <scope>NUCLEOTIDE SEQUENCE [LARGE SCALE GENOMIC DNA]</scope>
    <source>
        <strain evidence="4">cv. Morex</strain>
    </source>
</reference>
<organism evidence="3 4">
    <name type="scientific">Hordeum vulgare subsp. vulgare</name>
    <name type="common">Domesticated barley</name>
    <dbReference type="NCBI Taxonomy" id="112509"/>
    <lineage>
        <taxon>Eukaryota</taxon>
        <taxon>Viridiplantae</taxon>
        <taxon>Streptophyta</taxon>
        <taxon>Embryophyta</taxon>
        <taxon>Tracheophyta</taxon>
        <taxon>Spermatophyta</taxon>
        <taxon>Magnoliopsida</taxon>
        <taxon>Liliopsida</taxon>
        <taxon>Poales</taxon>
        <taxon>Poaceae</taxon>
        <taxon>BOP clade</taxon>
        <taxon>Pooideae</taxon>
        <taxon>Triticodae</taxon>
        <taxon>Triticeae</taxon>
        <taxon>Hordeinae</taxon>
        <taxon>Hordeum</taxon>
    </lineage>
</organism>
<keyword evidence="2" id="KW-0472">Membrane</keyword>
<dbReference type="GO" id="GO:0015297">
    <property type="term" value="F:antiporter activity"/>
    <property type="evidence" value="ECO:0007669"/>
    <property type="project" value="InterPro"/>
</dbReference>
<keyword evidence="2" id="KW-1133">Transmembrane helix</keyword>
<keyword evidence="2" id="KW-0812">Transmembrane</keyword>
<feature type="transmembrane region" description="Helical" evidence="2">
    <location>
        <begin position="22"/>
        <end position="39"/>
    </location>
</feature>
<sequence>MAMVVAHVRYVWGHAYSSEEGVVAYVARMLLLILVANFFDGIQCVLSGVARGCGWQKMCALINLGAFYVVGVPAAYLIAFVLRAGGMGLWMGIICRVLVQVLLLMFITLCTDWHEEATKAKNRVFSSSGSRDRSICTRH</sequence>
<evidence type="ECO:0008006" key="5">
    <source>
        <dbReference type="Google" id="ProtNLM"/>
    </source>
</evidence>
<protein>
    <recommendedName>
        <fullName evidence="5">Protein DETOXIFICATION</fullName>
    </recommendedName>
</protein>
<dbReference type="Gramene" id="HORVU.MOREX.r2.3HG0189190.1">
    <property type="protein sequence ID" value="HORVU.MOREX.r2.3HG0189190.1"/>
    <property type="gene ID" value="HORVU.MOREX.r2.3HG0189190"/>
</dbReference>
<dbReference type="Proteomes" id="UP000011116">
    <property type="component" value="Chromosome 3H"/>
</dbReference>
<dbReference type="AlphaFoldDB" id="A0A8I6XPI6"/>
<feature type="transmembrane region" description="Helical" evidence="2">
    <location>
        <begin position="60"/>
        <end position="82"/>
    </location>
</feature>
<evidence type="ECO:0000313" key="3">
    <source>
        <dbReference type="EnsemblPlants" id="HORVU.MOREX.r3.3HG0228100.1"/>
    </source>
</evidence>
<dbReference type="SMR" id="A0A8I6XPI6"/>
<evidence type="ECO:0000256" key="1">
    <source>
        <dbReference type="ARBA" id="ARBA00010199"/>
    </source>
</evidence>
<proteinExistence type="inferred from homology"/>
<dbReference type="GO" id="GO:0016020">
    <property type="term" value="C:membrane"/>
    <property type="evidence" value="ECO:0007669"/>
    <property type="project" value="InterPro"/>
</dbReference>
<dbReference type="PANTHER" id="PTHR11206">
    <property type="entry name" value="MULTIDRUG RESISTANCE PROTEIN"/>
    <property type="match status" value="1"/>
</dbReference>
<dbReference type="EnsemblPlants" id="HORVU.MOREX.r3.3HG0228100.1">
    <property type="protein sequence ID" value="HORVU.MOREX.r3.3HG0228100.1"/>
    <property type="gene ID" value="HORVU.MOREX.r3.3HG0228100"/>
</dbReference>
<reference evidence="3" key="3">
    <citation type="submission" date="2022-01" db="UniProtKB">
        <authorList>
            <consortium name="EnsemblPlants"/>
        </authorList>
    </citation>
    <scope>IDENTIFICATION</scope>
    <source>
        <strain evidence="3">subsp. vulgare</strain>
    </source>
</reference>